<keyword evidence="2" id="KW-1185">Reference proteome</keyword>
<sequence length="60" mass="6264">MEAAQDEGIAYLLRAPNLIRGYGCLIAELLSRVFVVAAVPLAAFHTVIAGTGFTTTTPDG</sequence>
<name>A0A1H0B6X0_9ACTO</name>
<reference evidence="2" key="1">
    <citation type="submission" date="2016-10" db="EMBL/GenBank/DDBJ databases">
        <authorList>
            <person name="Varghese N."/>
            <person name="Submissions S."/>
        </authorList>
    </citation>
    <scope>NUCLEOTIDE SEQUENCE [LARGE SCALE GENOMIC DNA]</scope>
    <source>
        <strain evidence="2">DSM 27982</strain>
    </source>
</reference>
<evidence type="ECO:0000313" key="1">
    <source>
        <dbReference type="EMBL" id="SDN41379.1"/>
    </source>
</evidence>
<gene>
    <name evidence="1" type="ORF">SAMN05216355_103114</name>
</gene>
<dbReference type="AlphaFoldDB" id="A0A1H0B6X0"/>
<proteinExistence type="predicted"/>
<evidence type="ECO:0000313" key="2">
    <source>
        <dbReference type="Proteomes" id="UP000198541"/>
    </source>
</evidence>
<accession>A0A1H0B6X0</accession>
<organism evidence="1 2">
    <name type="scientific">Actinomyces ruminicola</name>
    <dbReference type="NCBI Taxonomy" id="332524"/>
    <lineage>
        <taxon>Bacteria</taxon>
        <taxon>Bacillati</taxon>
        <taxon>Actinomycetota</taxon>
        <taxon>Actinomycetes</taxon>
        <taxon>Actinomycetales</taxon>
        <taxon>Actinomycetaceae</taxon>
        <taxon>Actinomyces</taxon>
    </lineage>
</organism>
<protein>
    <submittedName>
        <fullName evidence="1">Uncharacterized protein</fullName>
    </submittedName>
</protein>
<dbReference type="EMBL" id="FNIM01000003">
    <property type="protein sequence ID" value="SDN41379.1"/>
    <property type="molecule type" value="Genomic_DNA"/>
</dbReference>
<dbReference type="RefSeq" id="WP_143013699.1">
    <property type="nucleotide sequence ID" value="NZ_FNIM01000003.1"/>
</dbReference>
<dbReference type="Proteomes" id="UP000198541">
    <property type="component" value="Unassembled WGS sequence"/>
</dbReference>